<evidence type="ECO:0000313" key="2">
    <source>
        <dbReference type="EMBL" id="KAF9027689.1"/>
    </source>
</evidence>
<gene>
    <name evidence="2" type="ORF">BDP27DRAFT_1375903</name>
</gene>
<reference evidence="2" key="1">
    <citation type="submission" date="2020-11" db="EMBL/GenBank/DDBJ databases">
        <authorList>
            <consortium name="DOE Joint Genome Institute"/>
            <person name="Ahrendt S."/>
            <person name="Riley R."/>
            <person name="Andreopoulos W."/>
            <person name="Labutti K."/>
            <person name="Pangilinan J."/>
            <person name="Ruiz-Duenas F.J."/>
            <person name="Barrasa J.M."/>
            <person name="Sanchez-Garcia M."/>
            <person name="Camarero S."/>
            <person name="Miyauchi S."/>
            <person name="Serrano A."/>
            <person name="Linde D."/>
            <person name="Babiker R."/>
            <person name="Drula E."/>
            <person name="Ayuso-Fernandez I."/>
            <person name="Pacheco R."/>
            <person name="Padilla G."/>
            <person name="Ferreira P."/>
            <person name="Barriuso J."/>
            <person name="Kellner H."/>
            <person name="Castanera R."/>
            <person name="Alfaro M."/>
            <person name="Ramirez L."/>
            <person name="Pisabarro A.G."/>
            <person name="Kuo A."/>
            <person name="Tritt A."/>
            <person name="Lipzen A."/>
            <person name="He G."/>
            <person name="Yan M."/>
            <person name="Ng V."/>
            <person name="Cullen D."/>
            <person name="Martin F."/>
            <person name="Rosso M.-N."/>
            <person name="Henrissat B."/>
            <person name="Hibbett D."/>
            <person name="Martinez A.T."/>
            <person name="Grigoriev I.V."/>
        </authorList>
    </citation>
    <scope>NUCLEOTIDE SEQUENCE</scope>
    <source>
        <strain evidence="2">AH 40177</strain>
    </source>
</reference>
<comment type="caution">
    <text evidence="2">The sequence shown here is derived from an EMBL/GenBank/DDBJ whole genome shotgun (WGS) entry which is preliminary data.</text>
</comment>
<dbReference type="Pfam" id="PF18758">
    <property type="entry name" value="KDZ"/>
    <property type="match status" value="1"/>
</dbReference>
<sequence>MPKSSSKLKSHRVSGSRRVQQYGGGSTNLVELMKSTIHTVNRMQITNLKAKQEALKSNEEFWEQRQVWDGTGFSDNADEDMDRVADVLEGWNTMDHSNAGEWEDIAGEFWQTEAGKSQVEPMARAYMTWHGALGKEGIGGGIPGEFDGEINSQTVIAVDLFPLKNKMPSGRVALFETACSLAPLVSPLWGSPHKLLSGPTARREIKGVHRYPESRGDYYLTREEVDKWSKESIKEMYGGQAEEKEVNPCAERWKNLSEELTAKMWGAKYPLSILTAFLMSLERISVLAMILDVPLAQRREQSTGRKGKKPLIRFLVGAFHGHAHSQLCQTCYLCTYIKGLGIEHLEESSPGNPSHPPALAKTMNDLGIPSTDTFDQWLKDERDYLSGLKKEPAEELLQMEYYKKLVKLGDAE</sequence>
<name>A0A9P5P6Q1_9AGAR</name>
<feature type="compositionally biased region" description="Basic residues" evidence="1">
    <location>
        <begin position="1"/>
        <end position="15"/>
    </location>
</feature>
<feature type="region of interest" description="Disordered" evidence="1">
    <location>
        <begin position="1"/>
        <end position="22"/>
    </location>
</feature>
<protein>
    <submittedName>
        <fullName evidence="2">Uncharacterized protein</fullName>
    </submittedName>
</protein>
<dbReference type="EMBL" id="JADNRY010000759">
    <property type="protein sequence ID" value="KAF9027689.1"/>
    <property type="molecule type" value="Genomic_DNA"/>
</dbReference>
<evidence type="ECO:0000313" key="3">
    <source>
        <dbReference type="Proteomes" id="UP000772434"/>
    </source>
</evidence>
<keyword evidence="3" id="KW-1185">Reference proteome</keyword>
<dbReference type="OrthoDB" id="3111980at2759"/>
<evidence type="ECO:0000256" key="1">
    <source>
        <dbReference type="SAM" id="MobiDB-lite"/>
    </source>
</evidence>
<dbReference type="Proteomes" id="UP000772434">
    <property type="component" value="Unassembled WGS sequence"/>
</dbReference>
<proteinExistence type="predicted"/>
<dbReference type="InterPro" id="IPR040521">
    <property type="entry name" value="KDZ"/>
</dbReference>
<accession>A0A9P5P6Q1</accession>
<organism evidence="2 3">
    <name type="scientific">Rhodocollybia butyracea</name>
    <dbReference type="NCBI Taxonomy" id="206335"/>
    <lineage>
        <taxon>Eukaryota</taxon>
        <taxon>Fungi</taxon>
        <taxon>Dikarya</taxon>
        <taxon>Basidiomycota</taxon>
        <taxon>Agaricomycotina</taxon>
        <taxon>Agaricomycetes</taxon>
        <taxon>Agaricomycetidae</taxon>
        <taxon>Agaricales</taxon>
        <taxon>Marasmiineae</taxon>
        <taxon>Omphalotaceae</taxon>
        <taxon>Rhodocollybia</taxon>
    </lineage>
</organism>
<dbReference type="AlphaFoldDB" id="A0A9P5P6Q1"/>